<evidence type="ECO:0000313" key="2">
    <source>
        <dbReference type="EMBL" id="KAK9682083.1"/>
    </source>
</evidence>
<accession>A0AAW1I0I8</accession>
<dbReference type="AlphaFoldDB" id="A0AAW1I0I8"/>
<dbReference type="Pfam" id="PF12697">
    <property type="entry name" value="Abhydrolase_6"/>
    <property type="match status" value="1"/>
</dbReference>
<name>A0AAW1I0I8_SAPOF</name>
<evidence type="ECO:0000259" key="1">
    <source>
        <dbReference type="Pfam" id="PF12697"/>
    </source>
</evidence>
<proteinExistence type="predicted"/>
<dbReference type="GO" id="GO:0080031">
    <property type="term" value="F:methyl salicylate esterase activity"/>
    <property type="evidence" value="ECO:0007669"/>
    <property type="project" value="TreeGrafter"/>
</dbReference>
<reference evidence="2" key="1">
    <citation type="submission" date="2024-03" db="EMBL/GenBank/DDBJ databases">
        <title>WGS assembly of Saponaria officinalis var. Norfolk2.</title>
        <authorList>
            <person name="Jenkins J."/>
            <person name="Shu S."/>
            <person name="Grimwood J."/>
            <person name="Barry K."/>
            <person name="Goodstein D."/>
            <person name="Schmutz J."/>
            <person name="Leebens-Mack J."/>
            <person name="Osbourn A."/>
        </authorList>
    </citation>
    <scope>NUCLEOTIDE SEQUENCE [LARGE SCALE GENOMIC DNA]</scope>
    <source>
        <strain evidence="2">JIC</strain>
    </source>
</reference>
<dbReference type="GO" id="GO:0009694">
    <property type="term" value="P:jasmonic acid metabolic process"/>
    <property type="evidence" value="ECO:0007669"/>
    <property type="project" value="TreeGrafter"/>
</dbReference>
<dbReference type="InterPro" id="IPR045889">
    <property type="entry name" value="MES/HNL"/>
</dbReference>
<protein>
    <recommendedName>
        <fullName evidence="1">AB hydrolase-1 domain-containing protein</fullName>
    </recommendedName>
</protein>
<evidence type="ECO:0000313" key="3">
    <source>
        <dbReference type="Proteomes" id="UP001443914"/>
    </source>
</evidence>
<dbReference type="InterPro" id="IPR029058">
    <property type="entry name" value="AB_hydrolase_fold"/>
</dbReference>
<dbReference type="GO" id="GO:0080030">
    <property type="term" value="F:methyl indole-3-acetate esterase activity"/>
    <property type="evidence" value="ECO:0007669"/>
    <property type="project" value="TreeGrafter"/>
</dbReference>
<comment type="caution">
    <text evidence="2">The sequence shown here is derived from an EMBL/GenBank/DDBJ whole genome shotgun (WGS) entry which is preliminary data.</text>
</comment>
<organism evidence="2 3">
    <name type="scientific">Saponaria officinalis</name>
    <name type="common">Common soapwort</name>
    <name type="synonym">Lychnis saponaria</name>
    <dbReference type="NCBI Taxonomy" id="3572"/>
    <lineage>
        <taxon>Eukaryota</taxon>
        <taxon>Viridiplantae</taxon>
        <taxon>Streptophyta</taxon>
        <taxon>Embryophyta</taxon>
        <taxon>Tracheophyta</taxon>
        <taxon>Spermatophyta</taxon>
        <taxon>Magnoliopsida</taxon>
        <taxon>eudicotyledons</taxon>
        <taxon>Gunneridae</taxon>
        <taxon>Pentapetalae</taxon>
        <taxon>Caryophyllales</taxon>
        <taxon>Caryophyllaceae</taxon>
        <taxon>Caryophylleae</taxon>
        <taxon>Saponaria</taxon>
    </lineage>
</organism>
<dbReference type="GO" id="GO:0080032">
    <property type="term" value="F:methyl jasmonate esterase activity"/>
    <property type="evidence" value="ECO:0007669"/>
    <property type="project" value="TreeGrafter"/>
</dbReference>
<dbReference type="PANTHER" id="PTHR10992:SF1032">
    <property type="entry name" value="METHYLESTERASE 17"/>
    <property type="match status" value="1"/>
</dbReference>
<sequence length="255" mass="28557">MNRTSSSKGSHFVLVHGAAHGAWCWYRIRSLLECTGHKVTCPDLRGSGIDRADPTTISTFEEYNQPLDDILSSLPEDEKVILVGHSAGGLSLSAAIHKYPGKLLVAVFAGALMCRNGFEDVPDINDLTPEHPKDGDNSYASTIFFREEAKGEIANQLSPIEDRTLAAMLMRPSPSQALRKAKFVDGKDVDKVPRVYIRTLHDREYYFSQEKQDLMVKNWPPRDIYEIDSDHFLMFSNPLVFFGLLLKIADDFGGH</sequence>
<dbReference type="SUPFAM" id="SSF53474">
    <property type="entry name" value="alpha/beta-Hydrolases"/>
    <property type="match status" value="1"/>
</dbReference>
<dbReference type="Gene3D" id="3.40.50.1820">
    <property type="entry name" value="alpha/beta hydrolase"/>
    <property type="match status" value="1"/>
</dbReference>
<dbReference type="EMBL" id="JBDFQZ010000010">
    <property type="protein sequence ID" value="KAK9682083.1"/>
    <property type="molecule type" value="Genomic_DNA"/>
</dbReference>
<dbReference type="PANTHER" id="PTHR10992">
    <property type="entry name" value="METHYLESTERASE FAMILY MEMBER"/>
    <property type="match status" value="1"/>
</dbReference>
<gene>
    <name evidence="2" type="ORF">RND81_10G048800</name>
</gene>
<feature type="domain" description="AB hydrolase-1" evidence="1">
    <location>
        <begin position="12"/>
        <end position="241"/>
    </location>
</feature>
<dbReference type="InterPro" id="IPR000073">
    <property type="entry name" value="AB_hydrolase_1"/>
</dbReference>
<keyword evidence="3" id="KW-1185">Reference proteome</keyword>
<dbReference type="Proteomes" id="UP001443914">
    <property type="component" value="Unassembled WGS sequence"/>
</dbReference>
<dbReference type="GO" id="GO:0009696">
    <property type="term" value="P:salicylic acid metabolic process"/>
    <property type="evidence" value="ECO:0007669"/>
    <property type="project" value="TreeGrafter"/>
</dbReference>